<dbReference type="InterPro" id="IPR001412">
    <property type="entry name" value="aa-tRNA-synth_I_CS"/>
</dbReference>
<dbReference type="GeneID" id="106153981"/>
<dbReference type="SUPFAM" id="SSF52374">
    <property type="entry name" value="Nucleotidylyl transferase"/>
    <property type="match status" value="1"/>
</dbReference>
<dbReference type="PRINTS" id="PR01039">
    <property type="entry name" value="TRNASYNTHTRP"/>
</dbReference>
<dbReference type="OrthoDB" id="15808at2759"/>
<dbReference type="GO" id="GO:0070183">
    <property type="term" value="P:mitochondrial tryptophanyl-tRNA aminoacylation"/>
    <property type="evidence" value="ECO:0007669"/>
    <property type="project" value="TreeGrafter"/>
</dbReference>
<evidence type="ECO:0000256" key="6">
    <source>
        <dbReference type="ARBA" id="ARBA00022840"/>
    </source>
</evidence>
<evidence type="ECO:0000256" key="7">
    <source>
        <dbReference type="ARBA" id="ARBA00022917"/>
    </source>
</evidence>
<dbReference type="CDD" id="cd00806">
    <property type="entry name" value="TrpRS_core"/>
    <property type="match status" value="1"/>
</dbReference>
<comment type="function">
    <text evidence="11">Catalyzes the attachment of tryptophan to tRNA(Trp) in a two-step reaction: tryptophan is first activated by ATP to form Trp-AMP and then transferred to the acceptor end of tRNA(Trp).</text>
</comment>
<dbReference type="RefSeq" id="XP_013383599.1">
    <property type="nucleotide sequence ID" value="XM_013528145.1"/>
</dbReference>
<dbReference type="EC" id="6.1.1.2" evidence="3"/>
<dbReference type="InterPro" id="IPR024109">
    <property type="entry name" value="Trp-tRNA-ligase_bac-type"/>
</dbReference>
<evidence type="ECO:0000256" key="4">
    <source>
        <dbReference type="ARBA" id="ARBA00022598"/>
    </source>
</evidence>
<evidence type="ECO:0000256" key="11">
    <source>
        <dbReference type="ARBA" id="ARBA00059972"/>
    </source>
</evidence>
<comment type="similarity">
    <text evidence="2 14">Belongs to the class-I aminoacyl-tRNA synthetase family.</text>
</comment>
<keyword evidence="7 14" id="KW-0648">Protein biosynthesis</keyword>
<dbReference type="InParanoid" id="A0A1S3HEY5"/>
<evidence type="ECO:0000256" key="12">
    <source>
        <dbReference type="ARBA" id="ARBA00069760"/>
    </source>
</evidence>
<keyword evidence="5 14" id="KW-0547">Nucleotide-binding</keyword>
<gene>
    <name evidence="16" type="primary">LOC106153981</name>
</gene>
<evidence type="ECO:0000256" key="10">
    <source>
        <dbReference type="ARBA" id="ARBA00049929"/>
    </source>
</evidence>
<dbReference type="PROSITE" id="PS00178">
    <property type="entry name" value="AA_TRNA_LIGASE_I"/>
    <property type="match status" value="1"/>
</dbReference>
<evidence type="ECO:0000256" key="3">
    <source>
        <dbReference type="ARBA" id="ARBA00013161"/>
    </source>
</evidence>
<protein>
    <recommendedName>
        <fullName evidence="12">Tryptophan--tRNA ligase, mitochondrial</fullName>
        <ecNumber evidence="3">6.1.1.2</ecNumber>
    </recommendedName>
    <alternativeName>
        <fullName evidence="13">(Mt)TrpRS</fullName>
    </alternativeName>
    <alternativeName>
        <fullName evidence="9">Tryptophanyl-tRNA synthetase</fullName>
    </alternativeName>
</protein>
<organism evidence="15 16">
    <name type="scientific">Lingula anatina</name>
    <name type="common">Brachiopod</name>
    <name type="synonym">Lingula unguis</name>
    <dbReference type="NCBI Taxonomy" id="7574"/>
    <lineage>
        <taxon>Eukaryota</taxon>
        <taxon>Metazoa</taxon>
        <taxon>Spiralia</taxon>
        <taxon>Lophotrochozoa</taxon>
        <taxon>Brachiopoda</taxon>
        <taxon>Linguliformea</taxon>
        <taxon>Lingulata</taxon>
        <taxon>Lingulida</taxon>
        <taxon>Linguloidea</taxon>
        <taxon>Lingulidae</taxon>
        <taxon>Lingula</taxon>
    </lineage>
</organism>
<evidence type="ECO:0000256" key="9">
    <source>
        <dbReference type="ARBA" id="ARBA00030268"/>
    </source>
</evidence>
<dbReference type="AlphaFoldDB" id="A0A1S3HEY5"/>
<dbReference type="FunFam" id="3.40.50.620:FF:000082">
    <property type="entry name" value="MSW1p Mitochondrial tryptophanyl-tRNA synthetase"/>
    <property type="match status" value="1"/>
</dbReference>
<dbReference type="InterPro" id="IPR002306">
    <property type="entry name" value="Trp-tRNA-ligase"/>
</dbReference>
<proteinExistence type="inferred from homology"/>
<dbReference type="InterPro" id="IPR002305">
    <property type="entry name" value="aa-tRNA-synth_Ic"/>
</dbReference>
<dbReference type="GO" id="GO:0005524">
    <property type="term" value="F:ATP binding"/>
    <property type="evidence" value="ECO:0007669"/>
    <property type="project" value="UniProtKB-KW"/>
</dbReference>
<dbReference type="PANTHER" id="PTHR43766:SF1">
    <property type="entry name" value="TRYPTOPHAN--TRNA LIGASE, MITOCHONDRIAL"/>
    <property type="match status" value="1"/>
</dbReference>
<evidence type="ECO:0000256" key="14">
    <source>
        <dbReference type="RuleBase" id="RU363036"/>
    </source>
</evidence>
<name>A0A1S3HEY5_LINAN</name>
<reference evidence="16" key="1">
    <citation type="submission" date="2025-08" db="UniProtKB">
        <authorList>
            <consortium name="RefSeq"/>
        </authorList>
    </citation>
    <scope>IDENTIFICATION</scope>
    <source>
        <tissue evidence="16">Gonads</tissue>
    </source>
</reference>
<keyword evidence="8 14" id="KW-0030">Aminoacyl-tRNA synthetase</keyword>
<dbReference type="FunFam" id="1.10.240.10:FF:000002">
    <property type="entry name" value="Tryptophan--tRNA ligase"/>
    <property type="match status" value="1"/>
</dbReference>
<sequence>MKIAHPILQVQSYLRISIKPISNHLSNQETYQGFSWANMALPSTRRGFRTAMRLSKQCSLTHLSTAKRTYAETKIKKKPKGIFAKCPPTVFSGIQPTGIPHIGNYLGAIKNWVHMQNTHQRVLFCIVDLHSVTLPQNPNALRQSIFDTAACLLACGIDPDKAILFQQSDVPQHSELCWAFTCLTTLPRIQSLPQWKEKSEKYAKDINVGLMTYPILQAADILLYKGTEVPVGEDQIPHVELAQDLARIFNYRFGEFFPKASAVIPKSARIKSLRTPTSKMSKSEIDVKSRIDLTDSPEVIRGKIKKAVTDFTPEIFYDPDNRPGISNLMDIHAAFTGLSSDEITEQNKLKNTVGYKSEVADIVTQYLTPIREKVLRLREQPEYVQQILDRGAERAGDIAQENWMQIRKLMGFK</sequence>
<dbReference type="GO" id="GO:0005759">
    <property type="term" value="C:mitochondrial matrix"/>
    <property type="evidence" value="ECO:0007669"/>
    <property type="project" value="UniProtKB-SubCell"/>
</dbReference>
<comment type="catalytic activity">
    <reaction evidence="10">
        <text>tRNA(Trp) + L-tryptophan + ATP = L-tryptophyl-tRNA(Trp) + AMP + diphosphate + H(+)</text>
        <dbReference type="Rhea" id="RHEA:24080"/>
        <dbReference type="Rhea" id="RHEA-COMP:9671"/>
        <dbReference type="Rhea" id="RHEA-COMP:9705"/>
        <dbReference type="ChEBI" id="CHEBI:15378"/>
        <dbReference type="ChEBI" id="CHEBI:30616"/>
        <dbReference type="ChEBI" id="CHEBI:33019"/>
        <dbReference type="ChEBI" id="CHEBI:57912"/>
        <dbReference type="ChEBI" id="CHEBI:78442"/>
        <dbReference type="ChEBI" id="CHEBI:78535"/>
        <dbReference type="ChEBI" id="CHEBI:456215"/>
        <dbReference type="EC" id="6.1.1.2"/>
    </reaction>
</comment>
<dbReference type="NCBIfam" id="TIGR00233">
    <property type="entry name" value="trpS"/>
    <property type="match status" value="1"/>
</dbReference>
<evidence type="ECO:0000256" key="5">
    <source>
        <dbReference type="ARBA" id="ARBA00022741"/>
    </source>
</evidence>
<evidence type="ECO:0000256" key="8">
    <source>
        <dbReference type="ARBA" id="ARBA00023146"/>
    </source>
</evidence>
<keyword evidence="15" id="KW-1185">Reference proteome</keyword>
<evidence type="ECO:0000313" key="16">
    <source>
        <dbReference type="RefSeq" id="XP_013383599.1"/>
    </source>
</evidence>
<dbReference type="HAMAP" id="MF_00140_B">
    <property type="entry name" value="Trp_tRNA_synth_B"/>
    <property type="match status" value="1"/>
</dbReference>
<evidence type="ECO:0000256" key="1">
    <source>
        <dbReference type="ARBA" id="ARBA00004305"/>
    </source>
</evidence>
<comment type="subcellular location">
    <subcellularLocation>
        <location evidence="1">Mitochondrion matrix</location>
    </subcellularLocation>
</comment>
<keyword evidence="6 14" id="KW-0067">ATP-binding</keyword>
<evidence type="ECO:0000256" key="2">
    <source>
        <dbReference type="ARBA" id="ARBA00005594"/>
    </source>
</evidence>
<keyword evidence="4 14" id="KW-0436">Ligase</keyword>
<dbReference type="STRING" id="7574.A0A1S3HEY5"/>
<evidence type="ECO:0000256" key="13">
    <source>
        <dbReference type="ARBA" id="ARBA00080951"/>
    </source>
</evidence>
<dbReference type="Gene3D" id="1.10.240.10">
    <property type="entry name" value="Tyrosyl-Transfer RNA Synthetase"/>
    <property type="match status" value="1"/>
</dbReference>
<accession>A0A1S3HEY5</accession>
<dbReference type="GO" id="GO:0004830">
    <property type="term" value="F:tryptophan-tRNA ligase activity"/>
    <property type="evidence" value="ECO:0007669"/>
    <property type="project" value="UniProtKB-EC"/>
</dbReference>
<dbReference type="PANTHER" id="PTHR43766">
    <property type="entry name" value="TRYPTOPHAN--TRNA LIGASE, MITOCHONDRIAL"/>
    <property type="match status" value="1"/>
</dbReference>
<dbReference type="Pfam" id="PF00579">
    <property type="entry name" value="tRNA-synt_1b"/>
    <property type="match status" value="1"/>
</dbReference>
<dbReference type="Proteomes" id="UP000085678">
    <property type="component" value="Unplaced"/>
</dbReference>
<dbReference type="KEGG" id="lak:106153981"/>
<dbReference type="InterPro" id="IPR050203">
    <property type="entry name" value="Trp-tRNA_synthetase"/>
</dbReference>
<evidence type="ECO:0000313" key="15">
    <source>
        <dbReference type="Proteomes" id="UP000085678"/>
    </source>
</evidence>
<dbReference type="Gene3D" id="3.40.50.620">
    <property type="entry name" value="HUPs"/>
    <property type="match status" value="1"/>
</dbReference>
<dbReference type="InterPro" id="IPR014729">
    <property type="entry name" value="Rossmann-like_a/b/a_fold"/>
</dbReference>